<proteinExistence type="inferred from homology"/>
<dbReference type="CDD" id="cd00186">
    <property type="entry name" value="TOP1Ac"/>
    <property type="match status" value="1"/>
</dbReference>
<dbReference type="InterPro" id="IPR013825">
    <property type="entry name" value="Topo_IA_cen_sub2"/>
</dbReference>
<dbReference type="InterPro" id="IPR013824">
    <property type="entry name" value="Topo_IA_cen_sub1"/>
</dbReference>
<feature type="domain" description="Toprim" evidence="11">
    <location>
        <begin position="6"/>
        <end position="117"/>
    </location>
</feature>
<dbReference type="STRING" id="1802727.A2937_02835"/>
<evidence type="ECO:0000259" key="11">
    <source>
        <dbReference type="PROSITE" id="PS50880"/>
    </source>
</evidence>
<dbReference type="PROSITE" id="PS50880">
    <property type="entry name" value="TOPRIM"/>
    <property type="match status" value="1"/>
</dbReference>
<evidence type="ECO:0000256" key="10">
    <source>
        <dbReference type="HAMAP-Rule" id="MF_00952"/>
    </source>
</evidence>
<dbReference type="GO" id="GO:0003917">
    <property type="term" value="F:DNA topoisomerase type I (single strand cut, ATP-independent) activity"/>
    <property type="evidence" value="ECO:0007669"/>
    <property type="project" value="UniProtKB-UniRule"/>
</dbReference>
<comment type="caution">
    <text evidence="13">The sequence shown here is derived from an EMBL/GenBank/DDBJ whole genome shotgun (WGS) entry which is preliminary data.</text>
</comment>
<feature type="site" description="Interaction with DNA" evidence="10">
    <location>
        <position position="142"/>
    </location>
</feature>
<dbReference type="AlphaFoldDB" id="A0A1G2SGI1"/>
<reference evidence="13 14" key="1">
    <citation type="journal article" date="2016" name="Nat. Commun.">
        <title>Thousands of microbial genomes shed light on interconnected biogeochemical processes in an aquifer system.</title>
        <authorList>
            <person name="Anantharaman K."/>
            <person name="Brown C.T."/>
            <person name="Hug L.A."/>
            <person name="Sharon I."/>
            <person name="Castelle C.J."/>
            <person name="Probst A.J."/>
            <person name="Thomas B.C."/>
            <person name="Singh A."/>
            <person name="Wilkins M.J."/>
            <person name="Karaoz U."/>
            <person name="Brodie E.L."/>
            <person name="Williams K.H."/>
            <person name="Hubbard S.S."/>
            <person name="Banfield J.F."/>
        </authorList>
    </citation>
    <scope>NUCLEOTIDE SEQUENCE [LARGE SCALE GENOMIC DNA]</scope>
</reference>
<dbReference type="InterPro" id="IPR006171">
    <property type="entry name" value="TOPRIM_dom"/>
</dbReference>
<keyword evidence="3" id="KW-0479">Metal-binding</keyword>
<dbReference type="InterPro" id="IPR005733">
    <property type="entry name" value="TopoI_bac-type"/>
</dbReference>
<evidence type="ECO:0000256" key="1">
    <source>
        <dbReference type="ARBA" id="ARBA00000213"/>
    </source>
</evidence>
<dbReference type="InterPro" id="IPR013826">
    <property type="entry name" value="Topo_IA_cen_sub3"/>
</dbReference>
<dbReference type="InterPro" id="IPR013498">
    <property type="entry name" value="Topo_IA_Znf"/>
</dbReference>
<protein>
    <recommendedName>
        <fullName evidence="10">DNA topoisomerase 1</fullName>
        <ecNumber evidence="10">5.6.2.1</ecNumber>
    </recommendedName>
    <alternativeName>
        <fullName evidence="10">DNA topoisomerase I</fullName>
    </alternativeName>
</protein>
<dbReference type="EC" id="5.6.2.1" evidence="10"/>
<keyword evidence="6" id="KW-0460">Magnesium</keyword>
<dbReference type="InterPro" id="IPR028612">
    <property type="entry name" value="Topoisom_1_IA"/>
</dbReference>
<dbReference type="GO" id="GO:0003677">
    <property type="term" value="F:DNA binding"/>
    <property type="evidence" value="ECO:0007669"/>
    <property type="project" value="UniProtKB-KW"/>
</dbReference>
<evidence type="ECO:0000256" key="8">
    <source>
        <dbReference type="ARBA" id="ARBA00023125"/>
    </source>
</evidence>
<feature type="site" description="Interaction with DNA" evidence="10">
    <location>
        <position position="141"/>
    </location>
</feature>
<comment type="catalytic activity">
    <reaction evidence="1 10">
        <text>ATP-independent breakage of single-stranded DNA, followed by passage and rejoining.</text>
        <dbReference type="EC" id="5.6.2.1"/>
    </reaction>
</comment>
<dbReference type="GO" id="GO:0005694">
    <property type="term" value="C:chromosome"/>
    <property type="evidence" value="ECO:0007669"/>
    <property type="project" value="InterPro"/>
</dbReference>
<dbReference type="SUPFAM" id="SSF57783">
    <property type="entry name" value="Zinc beta-ribbon"/>
    <property type="match status" value="3"/>
</dbReference>
<feature type="site" description="Interaction with DNA" evidence="10">
    <location>
        <position position="150"/>
    </location>
</feature>
<dbReference type="EMBL" id="MHUW01000007">
    <property type="protein sequence ID" value="OHA84105.1"/>
    <property type="molecule type" value="Genomic_DNA"/>
</dbReference>
<dbReference type="PRINTS" id="PR00417">
    <property type="entry name" value="PRTPISMRASEI"/>
</dbReference>
<dbReference type="InterPro" id="IPR003601">
    <property type="entry name" value="Topo_IA_2"/>
</dbReference>
<dbReference type="HAMAP" id="MF_00952">
    <property type="entry name" value="Topoisom_1_prok"/>
    <property type="match status" value="1"/>
</dbReference>
<dbReference type="InterPro" id="IPR013497">
    <property type="entry name" value="Topo_IA_cen"/>
</dbReference>
<dbReference type="InterPro" id="IPR023405">
    <property type="entry name" value="Topo_IA_core_domain"/>
</dbReference>
<sequence>MAVKQYKLLIVESPSKAKTIGKYLGDGYIVKASVGHVRDLPKSNKKAIDIPAGFVPFYEISKGKAEVISEIDSLAKKASEVLLATDPDREGEAIAWHIKEACGLKKPKRIVFHEITKGAIEEALKHPRVIDENLRIAQEARRVLDRLVGYDLSGLIWKKVRYGLSAGRVQSPALRIIMEREREIRAFIPEAYWTLTAKVKTQGNAELELSCVEEPRDELVVKNILKVGRANQWVVREVKESEVSRTPKAPFITSTLQQAGSSRFGFAPSRTMGIAQKLYEKGFITYMRTDSTVLSLDAQKAAIAEIAKRYGAASAEARVFKTKSKNAQEAHEAIRPTDMSKDNLGINPEEQKLYKLIWARTIASQMIDAKLARTTILANVRENLIPNFSVTGSRVILPGWLAADPDSRGEDVQLPKVSEGEPLILLSLTDEAKFTEPPSRYSEAGLVKELEKRDIGRPSTYASIIKTIIDRGYVIKEGKALKPTDTGDVVSSFLEENFANYISDTFTAEMENKLDDIANGERDYVKTLKEFYGPFTKEVKAKDKLDKITTLGDADPQHKCPKCNSSMIIKLGRTGKFLSCKKYPDCDGARTIEGLELAGPRDTGELCPKCGKANLVEREGRFGRFIACGSYPKCKHIKKDDTAALLNHTGVPCPMCKKGFMTERKGRFGIFYSCTDYPDCKNAIKAKPTGNFCTYPKADGTTPCGALMMEGTKTIPERCSDKLCPNHNPHKLNKPE</sequence>
<comment type="similarity">
    <text evidence="2 10">Belongs to the type IA topoisomerase family.</text>
</comment>
<name>A0A1G2SGI1_9BACT</name>
<dbReference type="InterPro" id="IPR034149">
    <property type="entry name" value="TOPRIM_TopoI"/>
</dbReference>
<keyword evidence="7 10" id="KW-0799">Topoisomerase</keyword>
<evidence type="ECO:0000256" key="7">
    <source>
        <dbReference type="ARBA" id="ARBA00023029"/>
    </source>
</evidence>
<dbReference type="NCBIfam" id="TIGR01051">
    <property type="entry name" value="topA_bact"/>
    <property type="match status" value="1"/>
</dbReference>
<evidence type="ECO:0000256" key="3">
    <source>
        <dbReference type="ARBA" id="ARBA00022723"/>
    </source>
</evidence>
<dbReference type="SMART" id="SM00493">
    <property type="entry name" value="TOPRIM"/>
    <property type="match status" value="1"/>
</dbReference>
<dbReference type="CDD" id="cd03363">
    <property type="entry name" value="TOPRIM_TopoIA_TopoI"/>
    <property type="match status" value="1"/>
</dbReference>
<dbReference type="Proteomes" id="UP000177987">
    <property type="component" value="Unassembled WGS sequence"/>
</dbReference>
<keyword evidence="8 10" id="KW-0238">DNA-binding</keyword>
<comment type="function">
    <text evidence="10">Releases the supercoiling and torsional tension of DNA, which is introduced during the DNA replication and transcription, by transiently cleaving and rejoining one strand of the DNA duplex. Introduces a single-strand break via transesterification at a target site in duplex DNA. The scissile phosphodiester is attacked by the catalytic tyrosine of the enzyme, resulting in the formation of a DNA-(5'-phosphotyrosyl)-enzyme intermediate and the expulsion of a 3'-OH DNA strand. The free DNA strand then undergoes passage around the unbroken strand, thus removing DNA supercoils. Finally, in the religation step, the DNA 3'-OH attacks the covalent intermediate to expel the active-site tyrosine and restore the DNA phosphodiester backbone.</text>
</comment>
<feature type="site" description="Interaction with DNA" evidence="10">
    <location>
        <position position="288"/>
    </location>
</feature>
<dbReference type="Gene3D" id="3.30.65.10">
    <property type="entry name" value="Bacterial Topoisomerase I, domain 1"/>
    <property type="match status" value="3"/>
</dbReference>
<keyword evidence="9 10" id="KW-0413">Isomerase</keyword>
<dbReference type="Pfam" id="PF01131">
    <property type="entry name" value="Topoisom_bac"/>
    <property type="match status" value="1"/>
</dbReference>
<dbReference type="InterPro" id="IPR003602">
    <property type="entry name" value="Topo_IA_DNA-bd_dom"/>
</dbReference>
<dbReference type="PROSITE" id="PS52039">
    <property type="entry name" value="TOPO_IA_2"/>
    <property type="match status" value="1"/>
</dbReference>
<dbReference type="SMART" id="SM00437">
    <property type="entry name" value="TOP1Ac"/>
    <property type="match status" value="1"/>
</dbReference>
<evidence type="ECO:0000256" key="9">
    <source>
        <dbReference type="ARBA" id="ARBA00023235"/>
    </source>
</evidence>
<feature type="domain" description="Topo IA-type catalytic" evidence="12">
    <location>
        <begin position="131"/>
        <end position="540"/>
    </location>
</feature>
<feature type="site" description="Interaction with DNA" evidence="10">
    <location>
        <position position="471"/>
    </location>
</feature>
<feature type="site" description="Interaction with DNA" evidence="10">
    <location>
        <position position="36"/>
    </location>
</feature>
<dbReference type="Gene3D" id="1.10.460.10">
    <property type="entry name" value="Topoisomerase I, domain 2"/>
    <property type="match status" value="1"/>
</dbReference>
<dbReference type="PANTHER" id="PTHR42785:SF1">
    <property type="entry name" value="DNA TOPOISOMERASE"/>
    <property type="match status" value="1"/>
</dbReference>
<dbReference type="SUPFAM" id="SSF56712">
    <property type="entry name" value="Prokaryotic type I DNA topoisomerase"/>
    <property type="match status" value="1"/>
</dbReference>
<gene>
    <name evidence="10" type="primary">topA</name>
    <name evidence="13" type="ORF">A2937_02835</name>
</gene>
<evidence type="ECO:0000259" key="12">
    <source>
        <dbReference type="PROSITE" id="PS52039"/>
    </source>
</evidence>
<organism evidence="13 14">
    <name type="scientific">Candidatus Yonathbacteria bacterium RIFCSPLOWO2_01_FULL_47_33b</name>
    <dbReference type="NCBI Taxonomy" id="1802727"/>
    <lineage>
        <taxon>Bacteria</taxon>
        <taxon>Candidatus Yonathiibacteriota</taxon>
    </lineage>
</organism>
<dbReference type="GO" id="GO:0008270">
    <property type="term" value="F:zinc ion binding"/>
    <property type="evidence" value="ECO:0007669"/>
    <property type="project" value="UniProtKB-KW"/>
</dbReference>
<dbReference type="SMART" id="SM00436">
    <property type="entry name" value="TOP1Bc"/>
    <property type="match status" value="1"/>
</dbReference>
<dbReference type="InterPro" id="IPR000380">
    <property type="entry name" value="Topo_IA"/>
</dbReference>
<dbReference type="Gene3D" id="2.70.20.10">
    <property type="entry name" value="Topoisomerase I, domain 3"/>
    <property type="match status" value="1"/>
</dbReference>
<dbReference type="Pfam" id="PF01751">
    <property type="entry name" value="Toprim"/>
    <property type="match status" value="1"/>
</dbReference>
<evidence type="ECO:0000313" key="14">
    <source>
        <dbReference type="Proteomes" id="UP000177987"/>
    </source>
</evidence>
<comment type="subunit">
    <text evidence="10">Monomer.</text>
</comment>
<dbReference type="InterPro" id="IPR023406">
    <property type="entry name" value="Topo_IA_AS"/>
</dbReference>
<evidence type="ECO:0000256" key="5">
    <source>
        <dbReference type="ARBA" id="ARBA00022833"/>
    </source>
</evidence>
<evidence type="ECO:0000256" key="6">
    <source>
        <dbReference type="ARBA" id="ARBA00022842"/>
    </source>
</evidence>
<evidence type="ECO:0000313" key="13">
    <source>
        <dbReference type="EMBL" id="OHA84105.1"/>
    </source>
</evidence>
<feature type="site" description="Interaction with DNA" evidence="10">
    <location>
        <position position="157"/>
    </location>
</feature>
<dbReference type="Pfam" id="PF01396">
    <property type="entry name" value="Zn_ribbon_Top1"/>
    <property type="match status" value="3"/>
</dbReference>
<feature type="region of interest" description="Interaction with DNA" evidence="10">
    <location>
        <begin position="165"/>
        <end position="170"/>
    </location>
</feature>
<keyword evidence="4" id="KW-0863">Zinc-finger</keyword>
<dbReference type="PROSITE" id="PS00396">
    <property type="entry name" value="TOPO_IA_1"/>
    <property type="match status" value="1"/>
</dbReference>
<feature type="active site" description="O-(5'-phospho-DNA)-tyrosine intermediate" evidence="10">
    <location>
        <position position="286"/>
    </location>
</feature>
<dbReference type="GO" id="GO:0006265">
    <property type="term" value="P:DNA topological change"/>
    <property type="evidence" value="ECO:0007669"/>
    <property type="project" value="UniProtKB-UniRule"/>
</dbReference>
<feature type="site" description="Interaction with DNA" evidence="10">
    <location>
        <position position="145"/>
    </location>
</feature>
<keyword evidence="5" id="KW-0862">Zinc</keyword>
<dbReference type="Gene3D" id="1.10.290.10">
    <property type="entry name" value="Topoisomerase I, domain 4"/>
    <property type="match status" value="1"/>
</dbReference>
<dbReference type="Gene3D" id="3.40.50.140">
    <property type="match status" value="1"/>
</dbReference>
<accession>A0A1G2SGI1</accession>
<evidence type="ECO:0000256" key="4">
    <source>
        <dbReference type="ARBA" id="ARBA00022771"/>
    </source>
</evidence>
<dbReference type="PANTHER" id="PTHR42785">
    <property type="entry name" value="DNA TOPOISOMERASE, TYPE IA, CORE"/>
    <property type="match status" value="1"/>
</dbReference>
<evidence type="ECO:0000256" key="2">
    <source>
        <dbReference type="ARBA" id="ARBA00009446"/>
    </source>
</evidence>